<feature type="signal peptide" evidence="6">
    <location>
        <begin position="1"/>
        <end position="16"/>
    </location>
</feature>
<proteinExistence type="evidence at transcript level"/>
<evidence type="ECO:0000313" key="7">
    <source>
        <dbReference type="EMBL" id="ALL34535.1"/>
    </source>
</evidence>
<evidence type="ECO:0000256" key="5">
    <source>
        <dbReference type="ARBA" id="ARBA00023331"/>
    </source>
</evidence>
<dbReference type="AlphaFoldDB" id="A0A0S1M191"/>
<evidence type="ECO:0000256" key="6">
    <source>
        <dbReference type="SAM" id="SignalP"/>
    </source>
</evidence>
<keyword evidence="3" id="KW-0964">Secreted</keyword>
<evidence type="ECO:0000256" key="2">
    <source>
        <dbReference type="ARBA" id="ARBA00004613"/>
    </source>
</evidence>
<keyword evidence="7" id="KW-0406">Ion transport</keyword>
<evidence type="ECO:0000256" key="1">
    <source>
        <dbReference type="ARBA" id="ARBA00004532"/>
    </source>
</evidence>
<dbReference type="EMBL" id="KT948945">
    <property type="protein sequence ID" value="ALL34535.1"/>
    <property type="molecule type" value="mRNA"/>
</dbReference>
<reference evidence="7" key="1">
    <citation type="journal article" date="2015" name="Toxicon">
        <title>Multi-copy venom genes hidden in de novo transcriptome assemblies, a cautionary tale with the snakelocks sea anemone Anemonia sulcata (Pennant, 1977).</title>
        <authorList>
            <person name="Macrander J."/>
            <person name="Broe M."/>
            <person name="Daly M."/>
        </authorList>
    </citation>
    <scope>NUCLEOTIDE SEQUENCE</scope>
</reference>
<comment type="subcellular location">
    <subcellularLocation>
        <location evidence="1">Nematocyst</location>
    </subcellularLocation>
    <subcellularLocation>
        <location evidence="2">Secreted</location>
    </subcellularLocation>
</comment>
<organism evidence="7">
    <name type="scientific">Anemonia sulcata</name>
    <name type="common">Mediterranean snakelocks sea anemone</name>
    <dbReference type="NCBI Taxonomy" id="6108"/>
    <lineage>
        <taxon>Eukaryota</taxon>
        <taxon>Metazoa</taxon>
        <taxon>Cnidaria</taxon>
        <taxon>Anthozoa</taxon>
        <taxon>Hexacorallia</taxon>
        <taxon>Actiniaria</taxon>
        <taxon>Actiniidae</taxon>
        <taxon>Anemonia</taxon>
    </lineage>
</organism>
<feature type="chain" id="PRO_5006589091" evidence="6">
    <location>
        <begin position="17"/>
        <end position="73"/>
    </location>
</feature>
<dbReference type="Gene3D" id="2.20.20.10">
    <property type="entry name" value="Anthopleurin-A"/>
    <property type="match status" value="1"/>
</dbReference>
<keyword evidence="4" id="KW-1015">Disulfide bond</keyword>
<sequence>MKLFIVILSMLVIAKAWPAGNTWQDTDENNDGKIVKRLSCSCDGVAGTYWFGISYCHQGSTGCPAFLGQCCIK</sequence>
<keyword evidence="5" id="KW-0166">Nematocyst</keyword>
<keyword evidence="7" id="KW-0813">Transport</keyword>
<accession>A0A0S1M191</accession>
<keyword evidence="7" id="KW-0407">Ion channel</keyword>
<dbReference type="GO" id="GO:0042151">
    <property type="term" value="C:nematocyst"/>
    <property type="evidence" value="ECO:0007669"/>
    <property type="project" value="UniProtKB-SubCell"/>
</dbReference>
<dbReference type="GO" id="GO:0034220">
    <property type="term" value="P:monoatomic ion transmembrane transport"/>
    <property type="evidence" value="ECO:0007669"/>
    <property type="project" value="UniProtKB-KW"/>
</dbReference>
<dbReference type="GO" id="GO:0005576">
    <property type="term" value="C:extracellular region"/>
    <property type="evidence" value="ECO:0007669"/>
    <property type="project" value="UniProtKB-SubCell"/>
</dbReference>
<evidence type="ECO:0000256" key="3">
    <source>
        <dbReference type="ARBA" id="ARBA00022525"/>
    </source>
</evidence>
<name>A0A0S1M191_ANESU</name>
<evidence type="ECO:0000256" key="4">
    <source>
        <dbReference type="ARBA" id="ARBA00023157"/>
    </source>
</evidence>
<gene>
    <name evidence="7" type="primary">KTx</name>
</gene>
<dbReference type="InterPro" id="IPR023355">
    <property type="entry name" value="Myo_ane_neurotoxin_sf"/>
</dbReference>
<protein>
    <submittedName>
        <fullName evidence="7">Type III potassium channel toxin protein</fullName>
    </submittedName>
</protein>
<keyword evidence="6" id="KW-0732">Signal</keyword>